<dbReference type="Pfam" id="PF05699">
    <property type="entry name" value="Dimer_Tnp_hAT"/>
    <property type="match status" value="1"/>
</dbReference>
<organism evidence="2 3">
    <name type="scientific">Cephalotus follicularis</name>
    <name type="common">Albany pitcher plant</name>
    <dbReference type="NCBI Taxonomy" id="3775"/>
    <lineage>
        <taxon>Eukaryota</taxon>
        <taxon>Viridiplantae</taxon>
        <taxon>Streptophyta</taxon>
        <taxon>Embryophyta</taxon>
        <taxon>Tracheophyta</taxon>
        <taxon>Spermatophyta</taxon>
        <taxon>Magnoliopsida</taxon>
        <taxon>eudicotyledons</taxon>
        <taxon>Gunneridae</taxon>
        <taxon>Pentapetalae</taxon>
        <taxon>rosids</taxon>
        <taxon>fabids</taxon>
        <taxon>Oxalidales</taxon>
        <taxon>Cephalotaceae</taxon>
        <taxon>Cephalotus</taxon>
    </lineage>
</organism>
<dbReference type="Proteomes" id="UP000187406">
    <property type="component" value="Unassembled WGS sequence"/>
</dbReference>
<dbReference type="InterPro" id="IPR012337">
    <property type="entry name" value="RNaseH-like_sf"/>
</dbReference>
<sequence>MVRKKDRFREYMNAMDNGHFKCKFCDRDTAGGIPRIKSHLSGTRGRDIEICTKVTEDVQATSFLAICGPNKKLKYETVLPPLRLAIAMQFLCQKVCIKVPQEKLSQRCSSSSCERNWSAFEAAQTKKRNRLAPNMLDDLVYVKMNTKMMEKFNNIETHDSKSINL</sequence>
<dbReference type="OrthoDB" id="1697430at2759"/>
<name>A0A1Q3BS35_CEPFO</name>
<feature type="domain" description="HAT C-terminal dimerisation" evidence="1">
    <location>
        <begin position="102"/>
        <end position="144"/>
    </location>
</feature>
<dbReference type="SUPFAM" id="SSF53098">
    <property type="entry name" value="Ribonuclease H-like"/>
    <property type="match status" value="1"/>
</dbReference>
<dbReference type="EMBL" id="BDDD01000840">
    <property type="protein sequence ID" value="GAV70790.1"/>
    <property type="molecule type" value="Genomic_DNA"/>
</dbReference>
<evidence type="ECO:0000313" key="2">
    <source>
        <dbReference type="EMBL" id="GAV70790.1"/>
    </source>
</evidence>
<dbReference type="PANTHER" id="PTHR46951:SF2">
    <property type="entry name" value="BED-TYPE DOMAIN-CONTAINING PROTEIN"/>
    <property type="match status" value="1"/>
</dbReference>
<comment type="caution">
    <text evidence="2">The sequence shown here is derived from an EMBL/GenBank/DDBJ whole genome shotgun (WGS) entry which is preliminary data.</text>
</comment>
<evidence type="ECO:0000313" key="3">
    <source>
        <dbReference type="Proteomes" id="UP000187406"/>
    </source>
</evidence>
<accession>A0A1Q3BS35</accession>
<protein>
    <recommendedName>
        <fullName evidence="1">HAT C-terminal dimerisation domain-containing protein</fullName>
    </recommendedName>
</protein>
<dbReference type="InterPro" id="IPR008906">
    <property type="entry name" value="HATC_C_dom"/>
</dbReference>
<proteinExistence type="predicted"/>
<evidence type="ECO:0000259" key="1">
    <source>
        <dbReference type="Pfam" id="PF05699"/>
    </source>
</evidence>
<dbReference type="GO" id="GO:0046983">
    <property type="term" value="F:protein dimerization activity"/>
    <property type="evidence" value="ECO:0007669"/>
    <property type="project" value="InterPro"/>
</dbReference>
<dbReference type="PANTHER" id="PTHR46951">
    <property type="entry name" value="BED-TYPE DOMAIN-CONTAINING PROTEIN"/>
    <property type="match status" value="1"/>
</dbReference>
<dbReference type="AlphaFoldDB" id="A0A1Q3BS35"/>
<keyword evidence="3" id="KW-1185">Reference proteome</keyword>
<gene>
    <name evidence="2" type="ORF">CFOL_v3_14288</name>
</gene>
<dbReference type="InParanoid" id="A0A1Q3BS35"/>
<reference evidence="3" key="1">
    <citation type="submission" date="2016-04" db="EMBL/GenBank/DDBJ databases">
        <title>Cephalotus genome sequencing.</title>
        <authorList>
            <person name="Fukushima K."/>
            <person name="Hasebe M."/>
            <person name="Fang X."/>
        </authorList>
    </citation>
    <scope>NUCLEOTIDE SEQUENCE [LARGE SCALE GENOMIC DNA]</scope>
    <source>
        <strain evidence="3">cv. St1</strain>
    </source>
</reference>